<dbReference type="InterPro" id="IPR041921">
    <property type="entry name" value="NuoE_N"/>
</dbReference>
<dbReference type="PANTHER" id="PTHR43578:SF3">
    <property type="entry name" value="NADH-QUINONE OXIDOREDUCTASE SUBUNIT F"/>
    <property type="match status" value="1"/>
</dbReference>
<dbReference type="AlphaFoldDB" id="A0A930BTJ4"/>
<dbReference type="EMBL" id="JABZMI010000281">
    <property type="protein sequence ID" value="MBF1165803.1"/>
    <property type="molecule type" value="Genomic_DNA"/>
</dbReference>
<dbReference type="Pfam" id="PF10589">
    <property type="entry name" value="NADH_4Fe-4S"/>
    <property type="match status" value="1"/>
</dbReference>
<dbReference type="InterPro" id="IPR011538">
    <property type="entry name" value="Nuo51_FMN-bd"/>
</dbReference>
<evidence type="ECO:0000256" key="5">
    <source>
        <dbReference type="ARBA" id="ARBA00022723"/>
    </source>
</evidence>
<dbReference type="InterPro" id="IPR037225">
    <property type="entry name" value="Nuo51_FMN-bd_sf"/>
</dbReference>
<comment type="caution">
    <text evidence="9">The sequence shown here is derived from an EMBL/GenBank/DDBJ whole genome shotgun (WGS) entry which is preliminary data.</text>
</comment>
<dbReference type="SUPFAM" id="SSF140490">
    <property type="entry name" value="Nqo1C-terminal domain-like"/>
    <property type="match status" value="1"/>
</dbReference>
<evidence type="ECO:0000256" key="7">
    <source>
        <dbReference type="ARBA" id="ARBA00023014"/>
    </source>
</evidence>
<evidence type="ECO:0000259" key="8">
    <source>
        <dbReference type="SMART" id="SM00928"/>
    </source>
</evidence>
<dbReference type="PROSITE" id="PS00645">
    <property type="entry name" value="COMPLEX1_51K_2"/>
    <property type="match status" value="1"/>
</dbReference>
<dbReference type="InterPro" id="IPR019575">
    <property type="entry name" value="Nuop51_4Fe4S-bd"/>
</dbReference>
<dbReference type="FunFam" id="3.40.50.11540:FF:000001">
    <property type="entry name" value="NADH dehydrogenase [ubiquinone] flavoprotein 1, mitochondrial"/>
    <property type="match status" value="1"/>
</dbReference>
<dbReference type="SMART" id="SM00928">
    <property type="entry name" value="NADH_4Fe-4S"/>
    <property type="match status" value="1"/>
</dbReference>
<protein>
    <submittedName>
        <fullName evidence="9">NAD(P)H-dependent oxidoreductase subunit E</fullName>
    </submittedName>
</protein>
<keyword evidence="7" id="KW-0411">Iron-sulfur</keyword>
<evidence type="ECO:0000256" key="6">
    <source>
        <dbReference type="ARBA" id="ARBA00023004"/>
    </source>
</evidence>
<evidence type="ECO:0000313" key="9">
    <source>
        <dbReference type="EMBL" id="MBF1165803.1"/>
    </source>
</evidence>
<dbReference type="InterPro" id="IPR037207">
    <property type="entry name" value="Nuop51_4Fe4S-bd_sf"/>
</dbReference>
<dbReference type="SUPFAM" id="SSF142019">
    <property type="entry name" value="Nqo1 FMN-binding domain-like"/>
    <property type="match status" value="1"/>
</dbReference>
<comment type="similarity">
    <text evidence="3">Belongs to the complex I 51 kDa subunit family.</text>
</comment>
<evidence type="ECO:0000256" key="1">
    <source>
        <dbReference type="ARBA" id="ARBA00001917"/>
    </source>
</evidence>
<keyword evidence="4" id="KW-0004">4Fe-4S</keyword>
<dbReference type="GO" id="GO:0051539">
    <property type="term" value="F:4 iron, 4 sulfur cluster binding"/>
    <property type="evidence" value="ECO:0007669"/>
    <property type="project" value="UniProtKB-KW"/>
</dbReference>
<dbReference type="Gene3D" id="3.40.50.11540">
    <property type="entry name" value="NADH-ubiquinone oxidoreductase 51kDa subunit"/>
    <property type="match status" value="1"/>
</dbReference>
<keyword evidence="5" id="KW-0479">Metal-binding</keyword>
<dbReference type="Gene3D" id="3.10.20.600">
    <property type="match status" value="1"/>
</dbReference>
<dbReference type="Gene3D" id="1.10.10.1590">
    <property type="entry name" value="NADH-quinone oxidoreductase subunit E"/>
    <property type="match status" value="1"/>
</dbReference>
<sequence length="627" mass="68550">MHAEAVAGVVDRVVARHRRDASNMVQILREIQEACDWISPEAIDRLQETLGVPRTKIEGVAGFYAFLYTEPRGQYRVLFSDNITDRMQGNRALMERLCNSLWVERGKVSEDGLVSVGKTACTGMCDQGPALLVNNLAIAGLTEARIDAIAELIRGKVPLADWPAEFFKVEDNIRRADILLTADFKPGEALRAARARAPDEGLMASNMRSWREGLPSGMGGPIAVLDEIKRANLRGRGGAGFTTGLKWEACRNAQLKPGHRRIVVCNADEGEPGTFKDRVLLSTFPDLVFEGMTVAAYAVGATKGFVYLRGEYRYLLDRLNAVLARRRRDKLLGENILGIPGADFDIEIHVGAGAYVCGEESALIESLEGKRGTPRNRPPFPVTNGYLDQPTIVNNVETFAAAAMIALKGGDWYAGIGTKHSAGTKILSVSGDCARPGIYEYPFGVSIRQVLDDCGAKDTQAVQVSGPSGICVAENEFDRIIGFEDIPTAGAFTIFDKTRDMFQVARNYVHFFQHESCGFCTPCRVGTSLLKNLMDKLHNGCGSPYDFAEIEKLNQLLQSMSHCGLGHTACNPVLDTIAKFRPYYDQRMTQQDFTPAFNLDRALAAARQMTGRDDAAAHLSTEHGGAA</sequence>
<dbReference type="GO" id="GO:0008137">
    <property type="term" value="F:NADH dehydrogenase (ubiquinone) activity"/>
    <property type="evidence" value="ECO:0007669"/>
    <property type="project" value="InterPro"/>
</dbReference>
<dbReference type="InterPro" id="IPR001949">
    <property type="entry name" value="NADH-UbQ_OxRdtase_51kDa_CS"/>
</dbReference>
<dbReference type="PROSITE" id="PS00644">
    <property type="entry name" value="COMPLEX1_51K_1"/>
    <property type="match status" value="1"/>
</dbReference>
<evidence type="ECO:0000256" key="4">
    <source>
        <dbReference type="ARBA" id="ARBA00022485"/>
    </source>
</evidence>
<comment type="cofactor">
    <cofactor evidence="1">
        <name>FMN</name>
        <dbReference type="ChEBI" id="CHEBI:58210"/>
    </cofactor>
</comment>
<evidence type="ECO:0000256" key="2">
    <source>
        <dbReference type="ARBA" id="ARBA00001966"/>
    </source>
</evidence>
<dbReference type="Proteomes" id="UP000718593">
    <property type="component" value="Unassembled WGS sequence"/>
</dbReference>
<dbReference type="InterPro" id="IPR036249">
    <property type="entry name" value="Thioredoxin-like_sf"/>
</dbReference>
<gene>
    <name evidence="9" type="ORF">HXL68_12290</name>
</gene>
<accession>A0A930BTJ4</accession>
<keyword evidence="6" id="KW-0408">Iron</keyword>
<name>A0A930BTJ4_9RHOO</name>
<dbReference type="SUPFAM" id="SSF142984">
    <property type="entry name" value="Nqo1 middle domain-like"/>
    <property type="match status" value="1"/>
</dbReference>
<dbReference type="GO" id="GO:0046872">
    <property type="term" value="F:metal ion binding"/>
    <property type="evidence" value="ECO:0007669"/>
    <property type="project" value="UniProtKB-KW"/>
</dbReference>
<comment type="cofactor">
    <cofactor evidence="2">
        <name>[4Fe-4S] cluster</name>
        <dbReference type="ChEBI" id="CHEBI:49883"/>
    </cofactor>
</comment>
<proteinExistence type="inferred from homology"/>
<dbReference type="Gene3D" id="1.20.1440.230">
    <property type="entry name" value="NADH-ubiquinone oxidoreductase 51kDa subunit, iron-sulphur binding domain"/>
    <property type="match status" value="1"/>
</dbReference>
<dbReference type="PANTHER" id="PTHR43578">
    <property type="entry name" value="NADH-QUINONE OXIDOREDUCTASE SUBUNIT F"/>
    <property type="match status" value="1"/>
</dbReference>
<dbReference type="Gene3D" id="3.40.30.10">
    <property type="entry name" value="Glutaredoxin"/>
    <property type="match status" value="1"/>
</dbReference>
<evidence type="ECO:0000256" key="3">
    <source>
        <dbReference type="ARBA" id="ARBA00007523"/>
    </source>
</evidence>
<organism evidence="9 10">
    <name type="scientific">Dechloromonas agitata</name>
    <dbReference type="NCBI Taxonomy" id="73030"/>
    <lineage>
        <taxon>Bacteria</taxon>
        <taxon>Pseudomonadati</taxon>
        <taxon>Pseudomonadota</taxon>
        <taxon>Betaproteobacteria</taxon>
        <taxon>Rhodocyclales</taxon>
        <taxon>Azonexaceae</taxon>
        <taxon>Dechloromonas</taxon>
    </lineage>
</organism>
<feature type="domain" description="NADH-ubiquinone oxidoreductase 51kDa subunit iron-sulphur binding" evidence="8">
    <location>
        <begin position="502"/>
        <end position="547"/>
    </location>
</feature>
<reference evidence="9" key="1">
    <citation type="submission" date="2020-04" db="EMBL/GenBank/DDBJ databases">
        <title>Deep metagenomics examines the oral microbiome during advanced dental caries in children, revealing novel taxa and co-occurrences with host molecules.</title>
        <authorList>
            <person name="Baker J.L."/>
            <person name="Morton J.T."/>
            <person name="Dinis M."/>
            <person name="Alvarez R."/>
            <person name="Tran N.C."/>
            <person name="Knight R."/>
            <person name="Edlund A."/>
        </authorList>
    </citation>
    <scope>NUCLEOTIDE SEQUENCE</scope>
    <source>
        <strain evidence="9">JCVI_32_bin.24</strain>
    </source>
</reference>
<dbReference type="Pfam" id="PF01257">
    <property type="entry name" value="2Fe-2S_thioredx"/>
    <property type="match status" value="1"/>
</dbReference>
<dbReference type="GO" id="GO:0010181">
    <property type="term" value="F:FMN binding"/>
    <property type="evidence" value="ECO:0007669"/>
    <property type="project" value="InterPro"/>
</dbReference>
<evidence type="ECO:0000313" key="10">
    <source>
        <dbReference type="Proteomes" id="UP000718593"/>
    </source>
</evidence>
<dbReference type="RefSeq" id="WP_027457856.1">
    <property type="nucleotide sequence ID" value="NZ_JARBJQ010000004.1"/>
</dbReference>
<dbReference type="SUPFAM" id="SSF52833">
    <property type="entry name" value="Thioredoxin-like"/>
    <property type="match status" value="1"/>
</dbReference>
<dbReference type="Pfam" id="PF01512">
    <property type="entry name" value="Complex1_51K"/>
    <property type="match status" value="1"/>
</dbReference>